<gene>
    <name evidence="1" type="primary">WBGene00098350</name>
</gene>
<keyword evidence="2" id="KW-1185">Reference proteome</keyword>
<evidence type="ECO:0000313" key="2">
    <source>
        <dbReference type="Proteomes" id="UP000005239"/>
    </source>
</evidence>
<evidence type="ECO:0000313" key="1">
    <source>
        <dbReference type="EnsemblMetazoa" id="PPA08796.1"/>
    </source>
</evidence>
<sequence length="500" mass="56109">MCTDNEREKAAISLSQTAPSFYRELNCLEGQSKASPLDVAPSSLLRCLREEARLRVHKLVQGFRSCPNSSFEVTKAGAEKMAEHLDLPSDPAARMAVIQEFTKQVILNHLPSMMNAIDGEASAVARKAIKDRWADYMRSPYALADTAHDSISALVATMDVMFSEGPTPAREQPENEDPRAYLWEQRPSTSDGRGMERVNSFEVEFEAYRQRDTVQPDEDIPIANHTRILKDIGTQTECGVHTEVRTTITMKKMTGPATTLEKQMKKMRVAGKELRSGLPVEEDFEDFFMPNVVYFKDCRGVVRGPKSVEDATSLYKKGIFSPGILFRVVDDTYSEEFRSIVYLQSRNGFETPFGPVDGPASEDAEMERVKGELEFMHGEHAKLMGQLEAARAREEEMKQKLVAIFYETIKDTSVFSFRHVIREGRIHTAFTNNSAIAVRCVMAALWDPFSARVVGAKETALFESSSRTIHLAPHLSNEPLDGVEYVHTIPNPNAVSAFEY</sequence>
<dbReference type="AlphaFoldDB" id="A0A2A6C7J7"/>
<reference evidence="2" key="1">
    <citation type="journal article" date="2008" name="Nat. Genet.">
        <title>The Pristionchus pacificus genome provides a unique perspective on nematode lifestyle and parasitism.</title>
        <authorList>
            <person name="Dieterich C."/>
            <person name="Clifton S.W."/>
            <person name="Schuster L.N."/>
            <person name="Chinwalla A."/>
            <person name="Delehaunty K."/>
            <person name="Dinkelacker I."/>
            <person name="Fulton L."/>
            <person name="Fulton R."/>
            <person name="Godfrey J."/>
            <person name="Minx P."/>
            <person name="Mitreva M."/>
            <person name="Roeseler W."/>
            <person name="Tian H."/>
            <person name="Witte H."/>
            <person name="Yang S.P."/>
            <person name="Wilson R.K."/>
            <person name="Sommer R.J."/>
        </authorList>
    </citation>
    <scope>NUCLEOTIDE SEQUENCE [LARGE SCALE GENOMIC DNA]</scope>
    <source>
        <strain evidence="2">PS312</strain>
    </source>
</reference>
<reference evidence="1" key="2">
    <citation type="submission" date="2022-06" db="UniProtKB">
        <authorList>
            <consortium name="EnsemblMetazoa"/>
        </authorList>
    </citation>
    <scope>IDENTIFICATION</scope>
    <source>
        <strain evidence="1">PS312</strain>
    </source>
</reference>
<accession>A0A2A6C7J7</accession>
<dbReference type="Proteomes" id="UP000005239">
    <property type="component" value="Unassembled WGS sequence"/>
</dbReference>
<proteinExistence type="predicted"/>
<accession>A0A8R1U884</accession>
<name>A0A2A6C7J7_PRIPA</name>
<organism evidence="1 2">
    <name type="scientific">Pristionchus pacificus</name>
    <name type="common">Parasitic nematode worm</name>
    <dbReference type="NCBI Taxonomy" id="54126"/>
    <lineage>
        <taxon>Eukaryota</taxon>
        <taxon>Metazoa</taxon>
        <taxon>Ecdysozoa</taxon>
        <taxon>Nematoda</taxon>
        <taxon>Chromadorea</taxon>
        <taxon>Rhabditida</taxon>
        <taxon>Rhabditina</taxon>
        <taxon>Diplogasteromorpha</taxon>
        <taxon>Diplogasteroidea</taxon>
        <taxon>Neodiplogasteridae</taxon>
        <taxon>Pristionchus</taxon>
    </lineage>
</organism>
<protein>
    <submittedName>
        <fullName evidence="1">Uncharacterized protein</fullName>
    </submittedName>
</protein>
<dbReference type="EnsemblMetazoa" id="PPA08796.1">
    <property type="protein sequence ID" value="PPA08796.1"/>
    <property type="gene ID" value="WBGene00098350"/>
</dbReference>